<evidence type="ECO:0000256" key="2">
    <source>
        <dbReference type="SAM" id="Phobius"/>
    </source>
</evidence>
<organism evidence="3 4">
    <name type="scientific">Plakobranchus ocellatus</name>
    <dbReference type="NCBI Taxonomy" id="259542"/>
    <lineage>
        <taxon>Eukaryota</taxon>
        <taxon>Metazoa</taxon>
        <taxon>Spiralia</taxon>
        <taxon>Lophotrochozoa</taxon>
        <taxon>Mollusca</taxon>
        <taxon>Gastropoda</taxon>
        <taxon>Heterobranchia</taxon>
        <taxon>Euthyneura</taxon>
        <taxon>Panpulmonata</taxon>
        <taxon>Sacoglossa</taxon>
        <taxon>Placobranchoidea</taxon>
        <taxon>Plakobranchidae</taxon>
        <taxon>Plakobranchus</taxon>
    </lineage>
</organism>
<feature type="compositionally biased region" description="Basic and acidic residues" evidence="1">
    <location>
        <begin position="632"/>
        <end position="648"/>
    </location>
</feature>
<evidence type="ECO:0000313" key="4">
    <source>
        <dbReference type="Proteomes" id="UP000735302"/>
    </source>
</evidence>
<feature type="region of interest" description="Disordered" evidence="1">
    <location>
        <begin position="485"/>
        <end position="572"/>
    </location>
</feature>
<dbReference type="EMBL" id="BLXT01000597">
    <property type="protein sequence ID" value="GFN78742.1"/>
    <property type="molecule type" value="Genomic_DNA"/>
</dbReference>
<proteinExistence type="predicted"/>
<feature type="transmembrane region" description="Helical" evidence="2">
    <location>
        <begin position="130"/>
        <end position="156"/>
    </location>
</feature>
<accession>A0AAV3Y9A7</accession>
<comment type="caution">
    <text evidence="3">The sequence shown here is derived from an EMBL/GenBank/DDBJ whole genome shotgun (WGS) entry which is preliminary data.</text>
</comment>
<keyword evidence="2" id="KW-0812">Transmembrane</keyword>
<keyword evidence="2" id="KW-0472">Membrane</keyword>
<feature type="compositionally biased region" description="Polar residues" evidence="1">
    <location>
        <begin position="15"/>
        <end position="29"/>
    </location>
</feature>
<evidence type="ECO:0000313" key="3">
    <source>
        <dbReference type="EMBL" id="GFN78742.1"/>
    </source>
</evidence>
<dbReference type="Proteomes" id="UP000735302">
    <property type="component" value="Unassembled WGS sequence"/>
</dbReference>
<feature type="region of interest" description="Disordered" evidence="1">
    <location>
        <begin position="1"/>
        <end position="34"/>
    </location>
</feature>
<dbReference type="AlphaFoldDB" id="A0AAV3Y9A7"/>
<sequence length="785" mass="86447">MAGKDSGDAGGEAPSENQQQATRRSSQPFAITPGSGEIIITVDDALKLAEDDNEDSGQLIGEDEAILSESGHRPTLKKTPFLPISKKRIFGRRLQLVRRRRSGNSRFLNRGWSWLPKLYADTPLGPGMELLLMFLAFIGLSMLAFLVCFATTRMMLKGCGWSVCFRFHHNRGHSVLNHQAKVTHGASDGCIFRRHVPNSHFSFLEIIHDFRSRHSVLVEWRNGLRCMVFDMRRYVPPYDTCPASYPSSLDERLGVPASRSRLSLSFPRRFARHHFAPLEANHLSLKEIAGSFIGERCLMAKIYVALLVEARMENYLCIAATQFVVDEMLVASDTGYNITRSAVMSDQLSGTVVLYENWEKPAVVKSLQEAGNEKHATGADGFVGQAGEERRGQLLTNTLVSEDQAPEDITNHALDKSDVDGHHEPQLDDLDKLHLKGPLLDNIDFSAKTEIGPQLVESILARQLTGTWLESLGPFSGVRHRNLDTSISPTSAGKIANAAPNFESKSEGSQRRDPNMGDDFSRIPDSNRQMLKETGKDIGKEANYDSTELPPGEERRSEEPTATTALTDEPPVALDGMSVFVVNERRTLESHGTTPNDLHGAETGHTDQPTTGPMKAEPVTRDSQGHPSLDGVGDKLVDKEKSPKETVDHSAAVNGPKDVKFLKDTLLKKNHSEDEASIGMATVLPGKTTGSALSLSKRNADGATTGVPNATAVGAPVHPRKDLLSLIPGLVLPVDNLKEVRGQTHSLAVLLKGTQVKTEARRYFLWRGRITRVCRLRKMPQRHNK</sequence>
<feature type="region of interest" description="Disordered" evidence="1">
    <location>
        <begin position="589"/>
        <end position="651"/>
    </location>
</feature>
<keyword evidence="4" id="KW-1185">Reference proteome</keyword>
<name>A0AAV3Y9A7_9GAST</name>
<protein>
    <submittedName>
        <fullName evidence="3">Uncharacterized protein</fullName>
    </submittedName>
</protein>
<evidence type="ECO:0000256" key="1">
    <source>
        <dbReference type="SAM" id="MobiDB-lite"/>
    </source>
</evidence>
<gene>
    <name evidence="3" type="ORF">PoB_000524800</name>
</gene>
<feature type="compositionally biased region" description="Basic and acidic residues" evidence="1">
    <location>
        <begin position="530"/>
        <end position="543"/>
    </location>
</feature>
<reference evidence="3 4" key="1">
    <citation type="journal article" date="2021" name="Elife">
        <title>Chloroplast acquisition without the gene transfer in kleptoplastic sea slugs, Plakobranchus ocellatus.</title>
        <authorList>
            <person name="Maeda T."/>
            <person name="Takahashi S."/>
            <person name="Yoshida T."/>
            <person name="Shimamura S."/>
            <person name="Takaki Y."/>
            <person name="Nagai Y."/>
            <person name="Toyoda A."/>
            <person name="Suzuki Y."/>
            <person name="Arimoto A."/>
            <person name="Ishii H."/>
            <person name="Satoh N."/>
            <person name="Nishiyama T."/>
            <person name="Hasebe M."/>
            <person name="Maruyama T."/>
            <person name="Minagawa J."/>
            <person name="Obokata J."/>
            <person name="Shigenobu S."/>
        </authorList>
    </citation>
    <scope>NUCLEOTIDE SEQUENCE [LARGE SCALE GENOMIC DNA]</scope>
</reference>
<keyword evidence="2" id="KW-1133">Transmembrane helix</keyword>
<feature type="compositionally biased region" description="Basic and acidic residues" evidence="1">
    <location>
        <begin position="504"/>
        <end position="522"/>
    </location>
</feature>